<organism evidence="2 3">
    <name type="scientific">Stereocaulon virgatum</name>
    <dbReference type="NCBI Taxonomy" id="373712"/>
    <lineage>
        <taxon>Eukaryota</taxon>
        <taxon>Fungi</taxon>
        <taxon>Dikarya</taxon>
        <taxon>Ascomycota</taxon>
        <taxon>Pezizomycotina</taxon>
        <taxon>Lecanoromycetes</taxon>
        <taxon>OSLEUM clade</taxon>
        <taxon>Lecanoromycetidae</taxon>
        <taxon>Lecanorales</taxon>
        <taxon>Lecanorineae</taxon>
        <taxon>Stereocaulaceae</taxon>
        <taxon>Stereocaulon</taxon>
    </lineage>
</organism>
<reference evidence="2 3" key="1">
    <citation type="submission" date="2024-09" db="EMBL/GenBank/DDBJ databases">
        <title>Rethinking Asexuality: The Enigmatic Case of Functional Sexual Genes in Lepraria (Stereocaulaceae).</title>
        <authorList>
            <person name="Doellman M."/>
            <person name="Sun Y."/>
            <person name="Barcenas-Pena A."/>
            <person name="Lumbsch H.T."/>
            <person name="Grewe F."/>
        </authorList>
    </citation>
    <scope>NUCLEOTIDE SEQUENCE [LARGE SCALE GENOMIC DNA]</scope>
    <source>
        <strain evidence="2 3">Mercado 3170</strain>
    </source>
</reference>
<feature type="compositionally biased region" description="Basic and acidic residues" evidence="1">
    <location>
        <begin position="198"/>
        <end position="212"/>
    </location>
</feature>
<feature type="compositionally biased region" description="Polar residues" evidence="1">
    <location>
        <begin position="261"/>
        <end position="282"/>
    </location>
</feature>
<dbReference type="PANTHER" id="PTHR36167:SF4">
    <property type="entry name" value="FUNGAL N-TERMINAL DOMAIN-CONTAINING PROTEIN"/>
    <property type="match status" value="1"/>
</dbReference>
<feature type="region of interest" description="Disordered" evidence="1">
    <location>
        <begin position="198"/>
        <end position="284"/>
    </location>
</feature>
<feature type="compositionally biased region" description="Polar residues" evidence="1">
    <location>
        <begin position="213"/>
        <end position="226"/>
    </location>
</feature>
<feature type="region of interest" description="Disordered" evidence="1">
    <location>
        <begin position="686"/>
        <end position="718"/>
    </location>
</feature>
<feature type="region of interest" description="Disordered" evidence="1">
    <location>
        <begin position="488"/>
        <end position="577"/>
    </location>
</feature>
<feature type="compositionally biased region" description="Basic residues" evidence="1">
    <location>
        <begin position="504"/>
        <end position="513"/>
    </location>
</feature>
<keyword evidence="3" id="KW-1185">Reference proteome</keyword>
<dbReference type="Proteomes" id="UP001590950">
    <property type="component" value="Unassembled WGS sequence"/>
</dbReference>
<proteinExistence type="predicted"/>
<evidence type="ECO:0008006" key="4">
    <source>
        <dbReference type="Google" id="ProtNLM"/>
    </source>
</evidence>
<comment type="caution">
    <text evidence="2">The sequence shown here is derived from an EMBL/GenBank/DDBJ whole genome shotgun (WGS) entry which is preliminary data.</text>
</comment>
<dbReference type="EMBL" id="JBEFKJ010000004">
    <property type="protein sequence ID" value="KAL2046289.1"/>
    <property type="molecule type" value="Genomic_DNA"/>
</dbReference>
<evidence type="ECO:0000256" key="1">
    <source>
        <dbReference type="SAM" id="MobiDB-lite"/>
    </source>
</evidence>
<gene>
    <name evidence="2" type="ORF">N7G274_001736</name>
</gene>
<dbReference type="PANTHER" id="PTHR36167">
    <property type="entry name" value="C2H2 FINGER DOMAIN TRANSCRIPTION FACTOR (EUROFUNG)-RELATED"/>
    <property type="match status" value="1"/>
</dbReference>
<evidence type="ECO:0000313" key="3">
    <source>
        <dbReference type="Proteomes" id="UP001590950"/>
    </source>
</evidence>
<protein>
    <recommendedName>
        <fullName evidence="4">Fungal N-terminal domain-containing protein</fullName>
    </recommendedName>
</protein>
<name>A0ABR4AKJ7_9LECA</name>
<feature type="compositionally biased region" description="Polar residues" evidence="1">
    <location>
        <begin position="233"/>
        <end position="242"/>
    </location>
</feature>
<feature type="compositionally biased region" description="Polar residues" evidence="1">
    <location>
        <begin position="546"/>
        <end position="563"/>
    </location>
</feature>
<accession>A0ABR4AKJ7</accession>
<dbReference type="InterPro" id="IPR039327">
    <property type="entry name" value="CON7-like"/>
</dbReference>
<sequence>MDGVSAAASIIAIAGAGVRIVIKLVTLATQISTASERVSSIGNEISLTSGVLHQLGELMTQKTTDDEISIFSKGGMETTRTSAAMCERIFLELEKETRRASEQMRECRRSNGAKIKLSKAEKAKWPFLQPSIDILRADLREAKGTLMLMLQVTSLALSKKMVDINQSAFLTISEQRDFMRAIVALQQAQQDALTFRESKEHEMTRTRLEETCRQPSSTGTHKSLTSDADEADSPTSAISAHSTAVPPSLQTSAGMNIGTVGINSSDQTYSEANGSRELNPQDGNLPLNSYVAAVQTSNFPSVTTSDRHWPGGSGTERSSLLDKDSSSNPHRSGSKFDMELQLFLMKPIVRDFFDKIELTWSVHNPKMQDSAIRKYIAKNEDDGIPSVLDMLHTLHDYERIVVDSRMHDRVSGCEGSLLSLKRTKTEILHRNITLKDVPGLQFVVERAILPPGPHIWNRREGMPPPPQCAISYNISGYKYAPQEQPMQLVIPGQQSKRKLSTDARRKKPTRKRFSQGTHTPPPDVLNPQIPDEDTTNEDLFMIPLSSRAQASDRSPSPNDQYTSYDRLESSIPGPTKGRDYQQAMPIRTNERPQLTVSVNACSVGGPSNYPLLASHQLQAKPSLGMAPIEQKGHPYPDETSLPTTAETTRVEALKARATSLAQDGNTEDKKVLTGDVQKTKAPGYLTSMHGAEAPDEPSHSLYLSSSEDSFHEAPKTDSTKLPTLVSTKFRKQRGTIKRRSFDKIVEVTHPRFNSANVFERLHEVPRMSTSFSDMDFYGGVVQRGRTQVHGRSLRPPDDSIPRTAFAVDLDSGVANPLIVKGPVSDCQTGDQEYWSVDEEESKMEEEPEVDVNEEYAVVNELLRKYTTLFDQEGRALEKFDLRTDDKTSV</sequence>
<feature type="region of interest" description="Disordered" evidence="1">
    <location>
        <begin position="301"/>
        <end position="333"/>
    </location>
</feature>
<evidence type="ECO:0000313" key="2">
    <source>
        <dbReference type="EMBL" id="KAL2046289.1"/>
    </source>
</evidence>
<feature type="compositionally biased region" description="Basic and acidic residues" evidence="1">
    <location>
        <begin position="708"/>
        <end position="718"/>
    </location>
</feature>